<proteinExistence type="predicted"/>
<dbReference type="GO" id="GO:0048367">
    <property type="term" value="P:shoot system development"/>
    <property type="evidence" value="ECO:0007669"/>
    <property type="project" value="InterPro"/>
</dbReference>
<gene>
    <name evidence="1" type="ORF">MUK42_14196</name>
</gene>
<dbReference type="OrthoDB" id="695739at2759"/>
<dbReference type="AlphaFoldDB" id="A0A9E7I8S1"/>
<protein>
    <submittedName>
        <fullName evidence="1">Uncharacterized protein</fullName>
    </submittedName>
</protein>
<evidence type="ECO:0000313" key="1">
    <source>
        <dbReference type="EMBL" id="URE44773.1"/>
    </source>
</evidence>
<dbReference type="PANTHER" id="PTHR33070">
    <property type="entry name" value="OS06G0725500 PROTEIN"/>
    <property type="match status" value="1"/>
</dbReference>
<sequence length="264" mass="29183">MVSGFLFSFSLSSLSPGANPCRRRRCRNAPHQHMRSTSLPCPALSPLLDEIRSLRSSPHRDGFARIYHLLAALDDLLHLPRARDTLRRRPAWADRLLDDLLRLADAHGSFRSAAIALKQHLSEGRTAIRRRDPVRLASAARSHRRVEKEIAGLASAIKDLARSPPLAPEIGPDSEIAGIIAEAVAATAATSTEVFLSVSGWGSWMVWAMRRPSKKGLEEAEMVAMEKLEEMTERIEGLEDGSGRVFRSLVNTRVTLLNMLTPSL</sequence>
<dbReference type="InterPro" id="IPR004320">
    <property type="entry name" value="BPS1_pln"/>
</dbReference>
<organism evidence="1 2">
    <name type="scientific">Musa troglodytarum</name>
    <name type="common">fe'i banana</name>
    <dbReference type="NCBI Taxonomy" id="320322"/>
    <lineage>
        <taxon>Eukaryota</taxon>
        <taxon>Viridiplantae</taxon>
        <taxon>Streptophyta</taxon>
        <taxon>Embryophyta</taxon>
        <taxon>Tracheophyta</taxon>
        <taxon>Spermatophyta</taxon>
        <taxon>Magnoliopsida</taxon>
        <taxon>Liliopsida</taxon>
        <taxon>Zingiberales</taxon>
        <taxon>Musaceae</taxon>
        <taxon>Musa</taxon>
    </lineage>
</organism>
<dbReference type="Proteomes" id="UP001055439">
    <property type="component" value="Chromosome 9"/>
</dbReference>
<dbReference type="EMBL" id="CP097511">
    <property type="protein sequence ID" value="URE44773.1"/>
    <property type="molecule type" value="Genomic_DNA"/>
</dbReference>
<reference evidence="1" key="1">
    <citation type="submission" date="2022-05" db="EMBL/GenBank/DDBJ databases">
        <title>The Musa troglodytarum L. genome provides insights into the mechanism of non-climacteric behaviour and enrichment of carotenoids.</title>
        <authorList>
            <person name="Wang J."/>
        </authorList>
    </citation>
    <scope>NUCLEOTIDE SEQUENCE</scope>
    <source>
        <tissue evidence="1">Leaf</tissue>
    </source>
</reference>
<dbReference type="GO" id="GO:0048364">
    <property type="term" value="P:root development"/>
    <property type="evidence" value="ECO:0007669"/>
    <property type="project" value="InterPro"/>
</dbReference>
<dbReference type="Pfam" id="PF03087">
    <property type="entry name" value="BPS1"/>
    <property type="match status" value="1"/>
</dbReference>
<evidence type="ECO:0000313" key="2">
    <source>
        <dbReference type="Proteomes" id="UP001055439"/>
    </source>
</evidence>
<dbReference type="PANTHER" id="PTHR33070:SF49">
    <property type="entry name" value="OS06G0725500 PROTEIN"/>
    <property type="match status" value="1"/>
</dbReference>
<name>A0A9E7I8S1_9LILI</name>
<accession>A0A9E7I8S1</accession>
<keyword evidence="2" id="KW-1185">Reference proteome</keyword>